<name>K0SYE2_THAOC</name>
<protein>
    <submittedName>
        <fullName evidence="1">Uncharacterized protein</fullName>
    </submittedName>
</protein>
<dbReference type="Proteomes" id="UP000266841">
    <property type="component" value="Unassembled WGS sequence"/>
</dbReference>
<organism evidence="1 2">
    <name type="scientific">Thalassiosira oceanica</name>
    <name type="common">Marine diatom</name>
    <dbReference type="NCBI Taxonomy" id="159749"/>
    <lineage>
        <taxon>Eukaryota</taxon>
        <taxon>Sar</taxon>
        <taxon>Stramenopiles</taxon>
        <taxon>Ochrophyta</taxon>
        <taxon>Bacillariophyta</taxon>
        <taxon>Coscinodiscophyceae</taxon>
        <taxon>Thalassiosirophycidae</taxon>
        <taxon>Thalassiosirales</taxon>
        <taxon>Thalassiosiraceae</taxon>
        <taxon>Thalassiosira</taxon>
    </lineage>
</organism>
<sequence>YNTTALFACMFCLRFTKEEENVKGGDENPAACDMPCSPQQQRMILWRFVSVASEAKFVIETESARKTAEKYIVFLSRAS</sequence>
<feature type="non-terminal residue" evidence="1">
    <location>
        <position position="1"/>
    </location>
</feature>
<dbReference type="AlphaFoldDB" id="K0SYE2"/>
<proteinExistence type="predicted"/>
<evidence type="ECO:0000313" key="1">
    <source>
        <dbReference type="EMBL" id="EJK70425.1"/>
    </source>
</evidence>
<evidence type="ECO:0000313" key="2">
    <source>
        <dbReference type="Proteomes" id="UP000266841"/>
    </source>
</evidence>
<gene>
    <name evidence="1" type="ORF">THAOC_08218</name>
</gene>
<keyword evidence="2" id="KW-1185">Reference proteome</keyword>
<comment type="caution">
    <text evidence="1">The sequence shown here is derived from an EMBL/GenBank/DDBJ whole genome shotgun (WGS) entry which is preliminary data.</text>
</comment>
<accession>K0SYE2</accession>
<dbReference type="EMBL" id="AGNL01008557">
    <property type="protein sequence ID" value="EJK70425.1"/>
    <property type="molecule type" value="Genomic_DNA"/>
</dbReference>
<reference evidence="1 2" key="1">
    <citation type="journal article" date="2012" name="Genome Biol.">
        <title>Genome and low-iron response of an oceanic diatom adapted to chronic iron limitation.</title>
        <authorList>
            <person name="Lommer M."/>
            <person name="Specht M."/>
            <person name="Roy A.S."/>
            <person name="Kraemer L."/>
            <person name="Andreson R."/>
            <person name="Gutowska M.A."/>
            <person name="Wolf J."/>
            <person name="Bergner S.V."/>
            <person name="Schilhabel M.B."/>
            <person name="Klostermeier U.C."/>
            <person name="Beiko R.G."/>
            <person name="Rosenstiel P."/>
            <person name="Hippler M."/>
            <person name="Laroche J."/>
        </authorList>
    </citation>
    <scope>NUCLEOTIDE SEQUENCE [LARGE SCALE GENOMIC DNA]</scope>
    <source>
        <strain evidence="1 2">CCMP1005</strain>
    </source>
</reference>